<keyword evidence="2" id="KW-1185">Reference proteome</keyword>
<dbReference type="EMBL" id="OX597829">
    <property type="protein sequence ID" value="CAI9734394.1"/>
    <property type="molecule type" value="Genomic_DNA"/>
</dbReference>
<dbReference type="AlphaFoldDB" id="A0AA36BHW5"/>
<organism evidence="1 2">
    <name type="scientific">Octopus vulgaris</name>
    <name type="common">Common octopus</name>
    <dbReference type="NCBI Taxonomy" id="6645"/>
    <lineage>
        <taxon>Eukaryota</taxon>
        <taxon>Metazoa</taxon>
        <taxon>Spiralia</taxon>
        <taxon>Lophotrochozoa</taxon>
        <taxon>Mollusca</taxon>
        <taxon>Cephalopoda</taxon>
        <taxon>Coleoidea</taxon>
        <taxon>Octopodiformes</taxon>
        <taxon>Octopoda</taxon>
        <taxon>Incirrata</taxon>
        <taxon>Octopodidae</taxon>
        <taxon>Octopus</taxon>
    </lineage>
</organism>
<gene>
    <name evidence="1" type="ORF">OCTVUL_1B006421</name>
</gene>
<protein>
    <submittedName>
        <fullName evidence="1">Uncharacterized protein</fullName>
    </submittedName>
</protein>
<accession>A0AA36BHW5</accession>
<proteinExistence type="predicted"/>
<sequence length="109" mass="12167">MMESLSFYSPRSRLMRYIVRWMTSAHSPSFAKIPRLRRCNENVNSQPENYIRVKFSKITQGSGCGGGGGGGGGRWCETGDTQEIRAQKAGTKPLEIPFDTLNILPVHTF</sequence>
<dbReference type="Proteomes" id="UP001162480">
    <property type="component" value="Chromosome 16"/>
</dbReference>
<reference evidence="1" key="1">
    <citation type="submission" date="2023-08" db="EMBL/GenBank/DDBJ databases">
        <authorList>
            <person name="Alioto T."/>
            <person name="Alioto T."/>
            <person name="Gomez Garrido J."/>
        </authorList>
    </citation>
    <scope>NUCLEOTIDE SEQUENCE</scope>
</reference>
<evidence type="ECO:0000313" key="2">
    <source>
        <dbReference type="Proteomes" id="UP001162480"/>
    </source>
</evidence>
<evidence type="ECO:0000313" key="1">
    <source>
        <dbReference type="EMBL" id="CAI9734394.1"/>
    </source>
</evidence>
<name>A0AA36BHW5_OCTVU</name>